<evidence type="ECO:0000256" key="2">
    <source>
        <dbReference type="PROSITE-ProRule" id="PRU00708"/>
    </source>
</evidence>
<gene>
    <name evidence="3" type="ORF">PGLA2088_LOCUS985</name>
</gene>
<dbReference type="Proteomes" id="UP000626109">
    <property type="component" value="Unassembled WGS sequence"/>
</dbReference>
<dbReference type="Gene3D" id="1.25.40.10">
    <property type="entry name" value="Tetratricopeptide repeat domain"/>
    <property type="match status" value="1"/>
</dbReference>
<feature type="non-terminal residue" evidence="3">
    <location>
        <position position="1"/>
    </location>
</feature>
<dbReference type="NCBIfam" id="TIGR00756">
    <property type="entry name" value="PPR"/>
    <property type="match status" value="1"/>
</dbReference>
<proteinExistence type="predicted"/>
<dbReference type="AlphaFoldDB" id="A0A813GYP4"/>
<dbReference type="PANTHER" id="PTHR47447:SF17">
    <property type="entry name" value="OS12G0638900 PROTEIN"/>
    <property type="match status" value="1"/>
</dbReference>
<evidence type="ECO:0000256" key="1">
    <source>
        <dbReference type="ARBA" id="ARBA00022737"/>
    </source>
</evidence>
<reference evidence="3" key="1">
    <citation type="submission" date="2021-02" db="EMBL/GenBank/DDBJ databases">
        <authorList>
            <person name="Dougan E. K."/>
            <person name="Rhodes N."/>
            <person name="Thang M."/>
            <person name="Chan C."/>
        </authorList>
    </citation>
    <scope>NUCLEOTIDE SEQUENCE</scope>
</reference>
<protein>
    <recommendedName>
        <fullName evidence="5">Pentatricopeptide repeat-containing protein</fullName>
    </recommendedName>
</protein>
<dbReference type="PROSITE" id="PS51375">
    <property type="entry name" value="PPR"/>
    <property type="match status" value="1"/>
</dbReference>
<evidence type="ECO:0000313" key="4">
    <source>
        <dbReference type="Proteomes" id="UP000626109"/>
    </source>
</evidence>
<dbReference type="InterPro" id="IPR002885">
    <property type="entry name" value="PPR_rpt"/>
</dbReference>
<organism evidence="3 4">
    <name type="scientific">Polarella glacialis</name>
    <name type="common">Dinoflagellate</name>
    <dbReference type="NCBI Taxonomy" id="89957"/>
    <lineage>
        <taxon>Eukaryota</taxon>
        <taxon>Sar</taxon>
        <taxon>Alveolata</taxon>
        <taxon>Dinophyceae</taxon>
        <taxon>Suessiales</taxon>
        <taxon>Suessiaceae</taxon>
        <taxon>Polarella</taxon>
    </lineage>
</organism>
<sequence>SACAGAGHWRQALHLKKELVSQGHLIADTITYSAVISACGNGGKWQLVLLFVREMDLARIVPDEMVNNMALSACERGHQWFSALSILRSLRMRAAGGEWF</sequence>
<evidence type="ECO:0000313" key="3">
    <source>
        <dbReference type="EMBL" id="CAE8630399.1"/>
    </source>
</evidence>
<evidence type="ECO:0008006" key="5">
    <source>
        <dbReference type="Google" id="ProtNLM"/>
    </source>
</evidence>
<feature type="repeat" description="PPR" evidence="2">
    <location>
        <begin position="28"/>
        <end position="62"/>
    </location>
</feature>
<dbReference type="InterPro" id="IPR011990">
    <property type="entry name" value="TPR-like_helical_dom_sf"/>
</dbReference>
<dbReference type="Pfam" id="PF01535">
    <property type="entry name" value="PPR"/>
    <property type="match status" value="1"/>
</dbReference>
<keyword evidence="1" id="KW-0677">Repeat</keyword>
<accession>A0A813GYP4</accession>
<comment type="caution">
    <text evidence="3">The sequence shown here is derived from an EMBL/GenBank/DDBJ whole genome shotgun (WGS) entry which is preliminary data.</text>
</comment>
<name>A0A813GYP4_POLGL</name>
<dbReference type="EMBL" id="CAJNNW010000735">
    <property type="protein sequence ID" value="CAE8630399.1"/>
    <property type="molecule type" value="Genomic_DNA"/>
</dbReference>
<dbReference type="PANTHER" id="PTHR47447">
    <property type="entry name" value="OS03G0856100 PROTEIN"/>
    <property type="match status" value="1"/>
</dbReference>